<sequence length="139" mass="16271">MLIMKHKILKDQNKVIFSVNPNLYSLEAVYGACYVFIDRTYIFLDGDPQKEIKVFIKGKDKLSLKAFNNLVGEFQNELLNYALRERINKNNRKIREYIVGRALFSASDLLPEEKTYDYQKDPLGIAIPWEEKYGKDKAK</sequence>
<gene>
    <name evidence="1" type="primary">hxsD</name>
    <name evidence="1" type="ORF">COX41_06290</name>
</gene>
<proteinExistence type="predicted"/>
<dbReference type="InterPro" id="IPR023974">
    <property type="entry name" value="HxsD"/>
</dbReference>
<accession>A0A2G9YJU6</accession>
<reference evidence="1 2" key="1">
    <citation type="submission" date="2017-09" db="EMBL/GenBank/DDBJ databases">
        <title>Depth-based differentiation of microbial function through sediment-hosted aquifers and enrichment of novel symbionts in the deep terrestrial subsurface.</title>
        <authorList>
            <person name="Probst A.J."/>
            <person name="Ladd B."/>
            <person name="Jarett J.K."/>
            <person name="Geller-Mcgrath D.E."/>
            <person name="Sieber C.M."/>
            <person name="Emerson J.B."/>
            <person name="Anantharaman K."/>
            <person name="Thomas B.C."/>
            <person name="Malmstrom R."/>
            <person name="Stieglmeier M."/>
            <person name="Klingl A."/>
            <person name="Woyke T."/>
            <person name="Ryan C.M."/>
            <person name="Banfield J.F."/>
        </authorList>
    </citation>
    <scope>NUCLEOTIDE SEQUENCE [LARGE SCALE GENOMIC DNA]</scope>
    <source>
        <strain evidence="1">CG23_combo_of_CG06-09_8_20_14_all_41_10</strain>
    </source>
</reference>
<protein>
    <submittedName>
        <fullName evidence="1">His-Xaa-Ser system protein HxsD</fullName>
    </submittedName>
</protein>
<evidence type="ECO:0000313" key="1">
    <source>
        <dbReference type="EMBL" id="PIP18801.1"/>
    </source>
</evidence>
<dbReference type="EMBL" id="PCRK01000162">
    <property type="protein sequence ID" value="PIP18801.1"/>
    <property type="molecule type" value="Genomic_DNA"/>
</dbReference>
<dbReference type="Proteomes" id="UP000231292">
    <property type="component" value="Unassembled WGS sequence"/>
</dbReference>
<dbReference type="AlphaFoldDB" id="A0A2G9YJU6"/>
<dbReference type="NCBIfam" id="TIGR03976">
    <property type="entry name" value="chp_LLNDYxLRE"/>
    <property type="match status" value="1"/>
</dbReference>
<comment type="caution">
    <text evidence="1">The sequence shown here is derived from an EMBL/GenBank/DDBJ whole genome shotgun (WGS) entry which is preliminary data.</text>
</comment>
<name>A0A2G9YJU6_9BACT</name>
<evidence type="ECO:0000313" key="2">
    <source>
        <dbReference type="Proteomes" id="UP000231292"/>
    </source>
</evidence>
<organism evidence="1 2">
    <name type="scientific">Candidatus Sherwoodlollariibacterium unditelluris</name>
    <dbReference type="NCBI Taxonomy" id="1974757"/>
    <lineage>
        <taxon>Bacteria</taxon>
        <taxon>Pseudomonadati</taxon>
        <taxon>Candidatus Omnitrophota</taxon>
        <taxon>Candidatus Sherwoodlollariibacterium</taxon>
    </lineage>
</organism>